<gene>
    <name evidence="9" type="ORF">FPZ52_14530</name>
</gene>
<dbReference type="InterPro" id="IPR008266">
    <property type="entry name" value="Tyr_kinase_AS"/>
</dbReference>
<dbReference type="Proteomes" id="UP000318483">
    <property type="component" value="Plasmid unnamed2"/>
</dbReference>
<proteinExistence type="predicted"/>
<name>A0A5B8IZC0_9RHOB</name>
<feature type="binding site" evidence="5">
    <location>
        <position position="49"/>
    </location>
    <ligand>
        <name>ATP</name>
        <dbReference type="ChEBI" id="CHEBI:30616"/>
    </ligand>
</feature>
<protein>
    <submittedName>
        <fullName evidence="9">Serine/threonine protein kinase</fullName>
    </submittedName>
</protein>
<evidence type="ECO:0000256" key="4">
    <source>
        <dbReference type="ARBA" id="ARBA00022840"/>
    </source>
</evidence>
<keyword evidence="3 9" id="KW-0418">Kinase</keyword>
<keyword evidence="1" id="KW-0808">Transferase</keyword>
<evidence type="ECO:0000256" key="6">
    <source>
        <dbReference type="SAM" id="MobiDB-lite"/>
    </source>
</evidence>
<dbReference type="PROSITE" id="PS50011">
    <property type="entry name" value="PROTEIN_KINASE_DOM"/>
    <property type="match status" value="1"/>
</dbReference>
<keyword evidence="7" id="KW-0812">Transmembrane</keyword>
<evidence type="ECO:0000256" key="2">
    <source>
        <dbReference type="ARBA" id="ARBA00022741"/>
    </source>
</evidence>
<dbReference type="SUPFAM" id="SSF56112">
    <property type="entry name" value="Protein kinase-like (PK-like)"/>
    <property type="match status" value="1"/>
</dbReference>
<evidence type="ECO:0000313" key="10">
    <source>
        <dbReference type="Proteomes" id="UP000318483"/>
    </source>
</evidence>
<evidence type="ECO:0000256" key="1">
    <source>
        <dbReference type="ARBA" id="ARBA00022679"/>
    </source>
</evidence>
<dbReference type="Gene3D" id="3.40.1520.20">
    <property type="match status" value="1"/>
</dbReference>
<feature type="region of interest" description="Disordered" evidence="6">
    <location>
        <begin position="234"/>
        <end position="296"/>
    </location>
</feature>
<reference evidence="9 10" key="1">
    <citation type="submission" date="2019-07" db="EMBL/GenBank/DDBJ databases">
        <title>Litoreibacter alkalisoli sp. nov., isolated from saline-alkaline soil.</title>
        <authorList>
            <person name="Wang S."/>
            <person name="Xu L."/>
            <person name="Xing Y.-T."/>
            <person name="Sun J.-Q."/>
        </authorList>
    </citation>
    <scope>NUCLEOTIDE SEQUENCE [LARGE SCALE GENOMIC DNA]</scope>
    <source>
        <strain evidence="9 10">LN3S51</strain>
        <plasmid evidence="9 10">unnamed2</plasmid>
    </source>
</reference>
<dbReference type="Gene3D" id="1.10.510.10">
    <property type="entry name" value="Transferase(Phosphotransferase) domain 1"/>
    <property type="match status" value="1"/>
</dbReference>
<dbReference type="PROSITE" id="PS00107">
    <property type="entry name" value="PROTEIN_KINASE_ATP"/>
    <property type="match status" value="1"/>
</dbReference>
<dbReference type="GO" id="GO:0004674">
    <property type="term" value="F:protein serine/threonine kinase activity"/>
    <property type="evidence" value="ECO:0007669"/>
    <property type="project" value="UniProtKB-KW"/>
</dbReference>
<organism evidence="9 10">
    <name type="scientific">Qingshengfaniella alkalisoli</name>
    <dbReference type="NCBI Taxonomy" id="2599296"/>
    <lineage>
        <taxon>Bacteria</taxon>
        <taxon>Pseudomonadati</taxon>
        <taxon>Pseudomonadota</taxon>
        <taxon>Alphaproteobacteria</taxon>
        <taxon>Rhodobacterales</taxon>
        <taxon>Paracoccaceae</taxon>
        <taxon>Qingshengfaniella</taxon>
    </lineage>
</organism>
<dbReference type="CDD" id="cd14014">
    <property type="entry name" value="STKc_PknB_like"/>
    <property type="match status" value="1"/>
</dbReference>
<keyword evidence="9" id="KW-0723">Serine/threonine-protein kinase</keyword>
<dbReference type="InterPro" id="IPR011009">
    <property type="entry name" value="Kinase-like_dom_sf"/>
</dbReference>
<sequence length="696" mass="74604">MTEPRDSDIFRAGDLLNNTYRIENILGRGGTSEVYKARSEISGREVALKVLKSEFASNEDFLVLMRREEEMREIRHDAVVRYSENQRTADGLIYLVMDYVEGPALDHRMRDGGMSAEDLITVAQRVTEGLRAAHSHNIFHRDLSPDNIILRGGDPADAVILDFGIAKDANPGAATIVGNEFAGKYSYAAPEQLSGQTDARSDLYSLGALLLATFRGQSPNVGANPMEVIQKKAQPLDTEGVPEPLKSLIDKLSNPDPAKRFQSAQEVLQEIDPEASEPTVRTTPPPKAPEPAVPAPPKSGRGALLGVIALVVLVAAAGGYWFLLRDTTPFVEDYTFTAEGDDNGRTLFTGHVPSESLQEQLRARAVATNGQADLSIAKGNISQDWEQSLLETLGDVEQLDEWQLSVDGDAFEVSGMTLDRALRDRLTSELEGTAAPGDMTGTVAISLGPRLLTQETLRTVLDAAADCGPLALQNPPEGGYPIGSTVTVTGMLAEPDSRATLYNALQAVSGDRAITLDAEVLSPQLCEIEHVLPALPAGDFGINFSFGESGEPNPNGRFLVGENPVIDVEIPADVTDGVIYVSVFDVSGNVYHLLPNVNRTENAVAELRGGEDGETPVRVAYPVSEGGNGKIAFLVDDTTLGKSKIVVLHANEPIFTDMRPTTESAAGYAQAVADVSQAMSVSIRSMSSRILTTALP</sequence>
<dbReference type="PANTHER" id="PTHR43289:SF6">
    <property type="entry name" value="SERINE_THREONINE-PROTEIN KINASE NEKL-3"/>
    <property type="match status" value="1"/>
</dbReference>
<dbReference type="PANTHER" id="PTHR43289">
    <property type="entry name" value="MITOGEN-ACTIVATED PROTEIN KINASE KINASE KINASE 20-RELATED"/>
    <property type="match status" value="1"/>
</dbReference>
<evidence type="ECO:0000259" key="8">
    <source>
        <dbReference type="PROSITE" id="PS50011"/>
    </source>
</evidence>
<keyword evidence="7" id="KW-0472">Membrane</keyword>
<keyword evidence="9" id="KW-0614">Plasmid</keyword>
<dbReference type="OrthoDB" id="9801841at2"/>
<feature type="compositionally biased region" description="Pro residues" evidence="6">
    <location>
        <begin position="283"/>
        <end position="296"/>
    </location>
</feature>
<dbReference type="Gene3D" id="3.30.200.20">
    <property type="entry name" value="Phosphorylase Kinase, domain 1"/>
    <property type="match status" value="1"/>
</dbReference>
<dbReference type="InterPro" id="IPR000719">
    <property type="entry name" value="Prot_kinase_dom"/>
</dbReference>
<evidence type="ECO:0000313" key="9">
    <source>
        <dbReference type="EMBL" id="QDY70913.1"/>
    </source>
</evidence>
<evidence type="ECO:0000256" key="7">
    <source>
        <dbReference type="SAM" id="Phobius"/>
    </source>
</evidence>
<evidence type="ECO:0000256" key="3">
    <source>
        <dbReference type="ARBA" id="ARBA00022777"/>
    </source>
</evidence>
<keyword evidence="7" id="KW-1133">Transmembrane helix</keyword>
<feature type="transmembrane region" description="Helical" evidence="7">
    <location>
        <begin position="303"/>
        <end position="323"/>
    </location>
</feature>
<dbReference type="PROSITE" id="PS00109">
    <property type="entry name" value="PROTEIN_KINASE_TYR"/>
    <property type="match status" value="1"/>
</dbReference>
<dbReference type="AlphaFoldDB" id="A0A5B8IZC0"/>
<keyword evidence="2 5" id="KW-0547">Nucleotide-binding</keyword>
<dbReference type="EMBL" id="CP042263">
    <property type="protein sequence ID" value="QDY70913.1"/>
    <property type="molecule type" value="Genomic_DNA"/>
</dbReference>
<evidence type="ECO:0000256" key="5">
    <source>
        <dbReference type="PROSITE-ProRule" id="PRU10141"/>
    </source>
</evidence>
<accession>A0A5B8IZC0</accession>
<keyword evidence="4 5" id="KW-0067">ATP-binding</keyword>
<dbReference type="InterPro" id="IPR017441">
    <property type="entry name" value="Protein_kinase_ATP_BS"/>
</dbReference>
<dbReference type="GO" id="GO:0005524">
    <property type="term" value="F:ATP binding"/>
    <property type="evidence" value="ECO:0007669"/>
    <property type="project" value="UniProtKB-UniRule"/>
</dbReference>
<dbReference type="RefSeq" id="WP_146366329.1">
    <property type="nucleotide sequence ID" value="NZ_CP042263.1"/>
</dbReference>
<dbReference type="Pfam" id="PF00069">
    <property type="entry name" value="Pkinase"/>
    <property type="match status" value="1"/>
</dbReference>
<keyword evidence="10" id="KW-1185">Reference proteome</keyword>
<feature type="domain" description="Protein kinase" evidence="8">
    <location>
        <begin position="20"/>
        <end position="280"/>
    </location>
</feature>
<dbReference type="KEGG" id="lit:FPZ52_14530"/>
<geneLocation type="plasmid" evidence="9 10">
    <name>unnamed2</name>
</geneLocation>